<evidence type="ECO:0000256" key="5">
    <source>
        <dbReference type="SAM" id="Phobius"/>
    </source>
</evidence>
<evidence type="ECO:0000313" key="6">
    <source>
        <dbReference type="EMBL" id="GGP05858.1"/>
    </source>
</evidence>
<protein>
    <recommendedName>
        <fullName evidence="8">DoxX-like family protein</fullName>
    </recommendedName>
</protein>
<evidence type="ECO:0000256" key="1">
    <source>
        <dbReference type="ARBA" id="ARBA00004141"/>
    </source>
</evidence>
<evidence type="ECO:0000313" key="7">
    <source>
        <dbReference type="Proteomes" id="UP000620064"/>
    </source>
</evidence>
<accession>A0ABQ2NKT7</accession>
<evidence type="ECO:0000256" key="4">
    <source>
        <dbReference type="ARBA" id="ARBA00023136"/>
    </source>
</evidence>
<comment type="subcellular location">
    <subcellularLocation>
        <location evidence="1">Membrane</location>
        <topology evidence="1">Multi-pass membrane protein</topology>
    </subcellularLocation>
</comment>
<dbReference type="Proteomes" id="UP000620064">
    <property type="component" value="Unassembled WGS sequence"/>
</dbReference>
<evidence type="ECO:0008006" key="8">
    <source>
        <dbReference type="Google" id="ProtNLM"/>
    </source>
</evidence>
<gene>
    <name evidence="6" type="ORF">GCM10010992_23550</name>
</gene>
<name>A0ABQ2NKT7_9FLAO</name>
<keyword evidence="7" id="KW-1185">Reference proteome</keyword>
<evidence type="ECO:0000256" key="3">
    <source>
        <dbReference type="ARBA" id="ARBA00022989"/>
    </source>
</evidence>
<organism evidence="6 7">
    <name type="scientific">Cloacibacterium rupense</name>
    <dbReference type="NCBI Taxonomy" id="517423"/>
    <lineage>
        <taxon>Bacteria</taxon>
        <taxon>Pseudomonadati</taxon>
        <taxon>Bacteroidota</taxon>
        <taxon>Flavobacteriia</taxon>
        <taxon>Flavobacteriales</taxon>
        <taxon>Weeksellaceae</taxon>
    </lineage>
</organism>
<sequence>MKIFKTILFVLFGLMFINAGLDKFLHYMPMPPMEDEMKKIFDAIVTLKWVMPLVGFVELLAGILVLFPKTRTLGALMIFPVLIGILCHNATFMPEGLAIAGVLFLINIWMMVDNWTKIKGVLN</sequence>
<feature type="transmembrane region" description="Helical" evidence="5">
    <location>
        <begin position="73"/>
        <end position="91"/>
    </location>
</feature>
<proteinExistence type="predicted"/>
<comment type="caution">
    <text evidence="6">The sequence shown here is derived from an EMBL/GenBank/DDBJ whole genome shotgun (WGS) entry which is preliminary data.</text>
</comment>
<feature type="transmembrane region" description="Helical" evidence="5">
    <location>
        <begin position="97"/>
        <end position="116"/>
    </location>
</feature>
<keyword evidence="3 5" id="KW-1133">Transmembrane helix</keyword>
<dbReference type="InterPro" id="IPR032808">
    <property type="entry name" value="DoxX"/>
</dbReference>
<dbReference type="RefSeq" id="WP_188618333.1">
    <property type="nucleotide sequence ID" value="NZ_BMLV01000006.1"/>
</dbReference>
<feature type="transmembrane region" description="Helical" evidence="5">
    <location>
        <begin position="43"/>
        <end position="66"/>
    </location>
</feature>
<keyword evidence="2 5" id="KW-0812">Transmembrane</keyword>
<evidence type="ECO:0000256" key="2">
    <source>
        <dbReference type="ARBA" id="ARBA00022692"/>
    </source>
</evidence>
<reference evidence="7" key="1">
    <citation type="journal article" date="2019" name="Int. J. Syst. Evol. Microbiol.">
        <title>The Global Catalogue of Microorganisms (GCM) 10K type strain sequencing project: providing services to taxonomists for standard genome sequencing and annotation.</title>
        <authorList>
            <consortium name="The Broad Institute Genomics Platform"/>
            <consortium name="The Broad Institute Genome Sequencing Center for Infectious Disease"/>
            <person name="Wu L."/>
            <person name="Ma J."/>
        </authorList>
    </citation>
    <scope>NUCLEOTIDE SEQUENCE [LARGE SCALE GENOMIC DNA]</scope>
    <source>
        <strain evidence="7">CGMCC 1.7656</strain>
    </source>
</reference>
<dbReference type="EMBL" id="BMLV01000006">
    <property type="protein sequence ID" value="GGP05858.1"/>
    <property type="molecule type" value="Genomic_DNA"/>
</dbReference>
<dbReference type="Pfam" id="PF07681">
    <property type="entry name" value="DoxX"/>
    <property type="match status" value="1"/>
</dbReference>
<keyword evidence="4 5" id="KW-0472">Membrane</keyword>